<protein>
    <submittedName>
        <fullName evidence="2">Uncharacterized protein</fullName>
    </submittedName>
</protein>
<feature type="region of interest" description="Disordered" evidence="1">
    <location>
        <begin position="53"/>
        <end position="83"/>
    </location>
</feature>
<dbReference type="Proteomes" id="UP000815677">
    <property type="component" value="Unassembled WGS sequence"/>
</dbReference>
<feature type="compositionally biased region" description="Polar residues" evidence="1">
    <location>
        <begin position="73"/>
        <end position="83"/>
    </location>
</feature>
<evidence type="ECO:0000313" key="2">
    <source>
        <dbReference type="EMBL" id="GAT42584.1"/>
    </source>
</evidence>
<proteinExistence type="predicted"/>
<organism evidence="2 3">
    <name type="scientific">Mycena chlorophos</name>
    <name type="common">Agaric fungus</name>
    <name type="synonym">Agaricus chlorophos</name>
    <dbReference type="NCBI Taxonomy" id="658473"/>
    <lineage>
        <taxon>Eukaryota</taxon>
        <taxon>Fungi</taxon>
        <taxon>Dikarya</taxon>
        <taxon>Basidiomycota</taxon>
        <taxon>Agaricomycotina</taxon>
        <taxon>Agaricomycetes</taxon>
        <taxon>Agaricomycetidae</taxon>
        <taxon>Agaricales</taxon>
        <taxon>Marasmiineae</taxon>
        <taxon>Mycenaceae</taxon>
        <taxon>Mycena</taxon>
    </lineage>
</organism>
<evidence type="ECO:0000313" key="3">
    <source>
        <dbReference type="Proteomes" id="UP000815677"/>
    </source>
</evidence>
<name>A0ABQ0KUL9_MYCCL</name>
<accession>A0ABQ0KUL9</accession>
<sequence length="83" mass="8956">MNPGQTFDLMGWFGNHGTARTREPLDKLKVIAALKAQGITSLAAVQEGPSAISLPSIPKRPPITHHPFARKSPAQSQTEQKIS</sequence>
<evidence type="ECO:0000256" key="1">
    <source>
        <dbReference type="SAM" id="MobiDB-lite"/>
    </source>
</evidence>
<reference evidence="2" key="1">
    <citation type="submission" date="2014-09" db="EMBL/GenBank/DDBJ databases">
        <title>Genome sequence of the luminous mushroom Mycena chlorophos for searching fungal bioluminescence genes.</title>
        <authorList>
            <person name="Tanaka Y."/>
            <person name="Kasuga D."/>
            <person name="Oba Y."/>
            <person name="Hase S."/>
            <person name="Sato K."/>
            <person name="Oba Y."/>
            <person name="Sakakibara Y."/>
        </authorList>
    </citation>
    <scope>NUCLEOTIDE SEQUENCE</scope>
</reference>
<gene>
    <name evidence="2" type="ORF">MCHLO_00296</name>
</gene>
<dbReference type="EMBL" id="DF838099">
    <property type="protein sequence ID" value="GAT42584.1"/>
    <property type="molecule type" value="Genomic_DNA"/>
</dbReference>
<keyword evidence="3" id="KW-1185">Reference proteome</keyword>